<dbReference type="EMBL" id="FMAK01000018">
    <property type="protein sequence ID" value="SCV25086.1"/>
    <property type="molecule type" value="Genomic_DNA"/>
</dbReference>
<proteinExistence type="predicted"/>
<organism evidence="1 2">
    <name type="scientific">Bacillus mycoides</name>
    <dbReference type="NCBI Taxonomy" id="1405"/>
    <lineage>
        <taxon>Bacteria</taxon>
        <taxon>Bacillati</taxon>
        <taxon>Bacillota</taxon>
        <taxon>Bacilli</taxon>
        <taxon>Bacillales</taxon>
        <taxon>Bacillaceae</taxon>
        <taxon>Bacillus</taxon>
        <taxon>Bacillus cereus group</taxon>
    </lineage>
</organism>
<reference evidence="1 2" key="1">
    <citation type="submission" date="2016-08" db="EMBL/GenBank/DDBJ databases">
        <authorList>
            <person name="Seilhamer J.J."/>
        </authorList>
    </citation>
    <scope>NUCLEOTIDE SEQUENCE [LARGE SCALE GENOMIC DNA]</scope>
    <source>
        <strain evidence="1 2">SDA_GO95</strain>
    </source>
</reference>
<dbReference type="Proteomes" id="UP000195696">
    <property type="component" value="Unassembled WGS sequence"/>
</dbReference>
<accession>A0A1G4LCF5</accession>
<evidence type="ECO:0000313" key="2">
    <source>
        <dbReference type="Proteomes" id="UP000195696"/>
    </source>
</evidence>
<name>A0A1G4LCF5_BACMY</name>
<evidence type="ECO:0000313" key="1">
    <source>
        <dbReference type="EMBL" id="SCV25086.1"/>
    </source>
</evidence>
<protein>
    <submittedName>
        <fullName evidence="1">Uncharacterized protein</fullName>
    </submittedName>
</protein>
<dbReference type="AlphaFoldDB" id="A0A1G4LCF5"/>
<sequence length="41" mass="4566">MNSAVPPNIATVSAYGKPTPSARIQEKLNHLFPKEFREQVV</sequence>
<gene>
    <name evidence="1" type="ORF">BWGO95_00789</name>
</gene>